<dbReference type="EMBL" id="JAAIUW010000012">
    <property type="protein sequence ID" value="KAF7806465.1"/>
    <property type="molecule type" value="Genomic_DNA"/>
</dbReference>
<reference evidence="2" key="1">
    <citation type="submission" date="2020-09" db="EMBL/GenBank/DDBJ databases">
        <title>Genome-Enabled Discovery of Anthraquinone Biosynthesis in Senna tora.</title>
        <authorList>
            <person name="Kang S.-H."/>
            <person name="Pandey R.P."/>
            <person name="Lee C.-M."/>
            <person name="Sim J.-S."/>
            <person name="Jeong J.-T."/>
            <person name="Choi B.-S."/>
            <person name="Jung M."/>
            <person name="Ginzburg D."/>
            <person name="Zhao K."/>
            <person name="Won S.Y."/>
            <person name="Oh T.-J."/>
            <person name="Yu Y."/>
            <person name="Kim N.-H."/>
            <person name="Lee O.R."/>
            <person name="Lee T.-H."/>
            <person name="Bashyal P."/>
            <person name="Kim T.-S."/>
            <person name="Lee W.-H."/>
            <person name="Kawkins C."/>
            <person name="Kim C.-K."/>
            <person name="Kim J.S."/>
            <person name="Ahn B.O."/>
            <person name="Rhee S.Y."/>
            <person name="Sohng J.K."/>
        </authorList>
    </citation>
    <scope>NUCLEOTIDE SEQUENCE</scope>
    <source>
        <tissue evidence="2">Leaf</tissue>
    </source>
</reference>
<dbReference type="AlphaFoldDB" id="A0A834W279"/>
<name>A0A834W279_9FABA</name>
<evidence type="ECO:0000256" key="1">
    <source>
        <dbReference type="SAM" id="MobiDB-lite"/>
    </source>
</evidence>
<dbReference type="Proteomes" id="UP000634136">
    <property type="component" value="Unassembled WGS sequence"/>
</dbReference>
<organism evidence="2 3">
    <name type="scientific">Senna tora</name>
    <dbReference type="NCBI Taxonomy" id="362788"/>
    <lineage>
        <taxon>Eukaryota</taxon>
        <taxon>Viridiplantae</taxon>
        <taxon>Streptophyta</taxon>
        <taxon>Embryophyta</taxon>
        <taxon>Tracheophyta</taxon>
        <taxon>Spermatophyta</taxon>
        <taxon>Magnoliopsida</taxon>
        <taxon>eudicotyledons</taxon>
        <taxon>Gunneridae</taxon>
        <taxon>Pentapetalae</taxon>
        <taxon>rosids</taxon>
        <taxon>fabids</taxon>
        <taxon>Fabales</taxon>
        <taxon>Fabaceae</taxon>
        <taxon>Caesalpinioideae</taxon>
        <taxon>Cassia clade</taxon>
        <taxon>Senna</taxon>
    </lineage>
</organism>
<evidence type="ECO:0000313" key="2">
    <source>
        <dbReference type="EMBL" id="KAF7806465.1"/>
    </source>
</evidence>
<sequence length="126" mass="14047">MVMMKIQETETETARAESVVELLFIKQNLEGLAWKSFLLHGCIPMMMMIRTRLIGLPVEAASEGARVEIKLLREDEDKDEDEGFIEMPLLVFTSVALSKATSPASHRLSERSELNGLQRKGTGGPD</sequence>
<feature type="region of interest" description="Disordered" evidence="1">
    <location>
        <begin position="102"/>
        <end position="126"/>
    </location>
</feature>
<comment type="caution">
    <text evidence="2">The sequence shown here is derived from an EMBL/GenBank/DDBJ whole genome shotgun (WGS) entry which is preliminary data.</text>
</comment>
<proteinExistence type="predicted"/>
<keyword evidence="3" id="KW-1185">Reference proteome</keyword>
<gene>
    <name evidence="2" type="ORF">G2W53_038626</name>
</gene>
<accession>A0A834W279</accession>
<protein>
    <submittedName>
        <fullName evidence="2">Uncharacterized protein</fullName>
    </submittedName>
</protein>
<evidence type="ECO:0000313" key="3">
    <source>
        <dbReference type="Proteomes" id="UP000634136"/>
    </source>
</evidence>